<dbReference type="GO" id="GO:0050660">
    <property type="term" value="F:flavin adenine dinucleotide binding"/>
    <property type="evidence" value="ECO:0007669"/>
    <property type="project" value="TreeGrafter"/>
</dbReference>
<dbReference type="PANTHER" id="PTHR11632">
    <property type="entry name" value="SUCCINATE DEHYDROGENASE 2 FLAVOPROTEIN SUBUNIT"/>
    <property type="match status" value="1"/>
</dbReference>
<comment type="caution">
    <text evidence="4">The sequence shown here is derived from an EMBL/GenBank/DDBJ whole genome shotgun (WGS) entry which is preliminary data.</text>
</comment>
<evidence type="ECO:0000256" key="1">
    <source>
        <dbReference type="ARBA" id="ARBA00022630"/>
    </source>
</evidence>
<keyword evidence="1" id="KW-0285">Flavoprotein</keyword>
<dbReference type="GO" id="GO:0009061">
    <property type="term" value="P:anaerobic respiration"/>
    <property type="evidence" value="ECO:0007669"/>
    <property type="project" value="TreeGrafter"/>
</dbReference>
<protein>
    <recommendedName>
        <fullName evidence="3">FAD-dependent oxidoreductase 2 FAD-binding domain-containing protein</fullName>
    </recommendedName>
</protein>
<evidence type="ECO:0000259" key="3">
    <source>
        <dbReference type="Pfam" id="PF00890"/>
    </source>
</evidence>
<dbReference type="InterPro" id="IPR003953">
    <property type="entry name" value="FAD-dep_OxRdtase_2_FAD-bd"/>
</dbReference>
<gene>
    <name evidence="4" type="ORF">S12H4_10973</name>
</gene>
<dbReference type="InterPro" id="IPR030664">
    <property type="entry name" value="SdhA/FrdA/AprA"/>
</dbReference>
<dbReference type="GO" id="GO:0009055">
    <property type="term" value="F:electron transfer activity"/>
    <property type="evidence" value="ECO:0007669"/>
    <property type="project" value="TreeGrafter"/>
</dbReference>
<dbReference type="AlphaFoldDB" id="X1QEF6"/>
<feature type="non-terminal residue" evidence="4">
    <location>
        <position position="267"/>
    </location>
</feature>
<name>X1QEF6_9ZZZZ</name>
<dbReference type="SUPFAM" id="SSF51905">
    <property type="entry name" value="FAD/NAD(P)-binding domain"/>
    <property type="match status" value="1"/>
</dbReference>
<organism evidence="4">
    <name type="scientific">marine sediment metagenome</name>
    <dbReference type="NCBI Taxonomy" id="412755"/>
    <lineage>
        <taxon>unclassified sequences</taxon>
        <taxon>metagenomes</taxon>
        <taxon>ecological metagenomes</taxon>
    </lineage>
</organism>
<feature type="non-terminal residue" evidence="4">
    <location>
        <position position="1"/>
    </location>
</feature>
<dbReference type="Gene3D" id="3.50.50.60">
    <property type="entry name" value="FAD/NAD(P)-binding domain"/>
    <property type="match status" value="1"/>
</dbReference>
<dbReference type="GO" id="GO:0000104">
    <property type="term" value="F:succinate dehydrogenase activity"/>
    <property type="evidence" value="ECO:0007669"/>
    <property type="project" value="TreeGrafter"/>
</dbReference>
<dbReference type="PANTHER" id="PTHR11632:SF73">
    <property type="entry name" value="BLR3196 PROTEIN"/>
    <property type="match status" value="1"/>
</dbReference>
<reference evidence="4" key="1">
    <citation type="journal article" date="2014" name="Front. Microbiol.">
        <title>High frequency of phylogenetically diverse reductive dehalogenase-homologous genes in deep subseafloor sedimentary metagenomes.</title>
        <authorList>
            <person name="Kawai M."/>
            <person name="Futagami T."/>
            <person name="Toyoda A."/>
            <person name="Takaki Y."/>
            <person name="Nishi S."/>
            <person name="Hori S."/>
            <person name="Arai W."/>
            <person name="Tsubouchi T."/>
            <person name="Morono Y."/>
            <person name="Uchiyama I."/>
            <person name="Ito T."/>
            <person name="Fujiyama A."/>
            <person name="Inagaki F."/>
            <person name="Takami H."/>
        </authorList>
    </citation>
    <scope>NUCLEOTIDE SEQUENCE</scope>
    <source>
        <strain evidence="4">Expedition CK06-06</strain>
    </source>
</reference>
<dbReference type="InterPro" id="IPR036188">
    <property type="entry name" value="FAD/NAD-bd_sf"/>
</dbReference>
<accession>X1QEF6</accession>
<proteinExistence type="predicted"/>
<evidence type="ECO:0000313" key="4">
    <source>
        <dbReference type="EMBL" id="GAI66882.1"/>
    </source>
</evidence>
<evidence type="ECO:0000256" key="2">
    <source>
        <dbReference type="ARBA" id="ARBA00023002"/>
    </source>
</evidence>
<dbReference type="EMBL" id="BARW01004820">
    <property type="protein sequence ID" value="GAI66882.1"/>
    <property type="molecule type" value="Genomic_DNA"/>
</dbReference>
<feature type="domain" description="FAD-dependent oxidoreductase 2 FAD-binding" evidence="3">
    <location>
        <begin position="17"/>
        <end position="220"/>
    </location>
</feature>
<dbReference type="Pfam" id="PF00890">
    <property type="entry name" value="FAD_binding_2"/>
    <property type="match status" value="1"/>
</dbReference>
<dbReference type="GO" id="GO:0005886">
    <property type="term" value="C:plasma membrane"/>
    <property type="evidence" value="ECO:0007669"/>
    <property type="project" value="TreeGrafter"/>
</dbReference>
<sequence length="267" mass="30144">ERKTNGDYFNGLSRYIAARESYDTLLELEKMGGKIRDTEDEFKGAPFRDEKTKFLFAYDYVNKFIFHVWGAGTKHAENYKVVLYNECKRLGVEIYNRVQATSLLTEGGEQGARVVGATGVNIRTGEFIIFRAKATIICLSRPQRIWRFVSELSGFPPTRPHTCIGNGHALAWRAGAEFIQMEKSSFFPGWTDAQGYPCVHAQNGESSAYGCTLVDANGKEVPWVDRDGRILNTIAERFRPAPGQKYLGERATDYEHLKPNLIPDLAE</sequence>
<keyword evidence="2" id="KW-0560">Oxidoreductase</keyword>